<dbReference type="AlphaFoldDB" id="A0A0D3JJ21"/>
<evidence type="ECO:0000313" key="2">
    <source>
        <dbReference type="EnsemblProtists" id="EOD23506"/>
    </source>
</evidence>
<evidence type="ECO:0000313" key="3">
    <source>
        <dbReference type="Proteomes" id="UP000013827"/>
    </source>
</evidence>
<dbReference type="PaxDb" id="2903-EOD23506"/>
<feature type="compositionally biased region" description="Polar residues" evidence="1">
    <location>
        <begin position="81"/>
        <end position="94"/>
    </location>
</feature>
<dbReference type="KEGG" id="ehx:EMIHUDRAFT_254944"/>
<protein>
    <submittedName>
        <fullName evidence="2">Uncharacterized protein</fullName>
    </submittedName>
</protein>
<dbReference type="EnsemblProtists" id="EOD23506">
    <property type="protein sequence ID" value="EOD23506"/>
    <property type="gene ID" value="EMIHUDRAFT_254944"/>
</dbReference>
<reference evidence="2" key="2">
    <citation type="submission" date="2024-10" db="UniProtKB">
        <authorList>
            <consortium name="EnsemblProtists"/>
        </authorList>
    </citation>
    <scope>IDENTIFICATION</scope>
</reference>
<accession>A0A0D3JJ21</accession>
<name>A0A0D3JJ21_EMIH1</name>
<dbReference type="Proteomes" id="UP000013827">
    <property type="component" value="Unassembled WGS sequence"/>
</dbReference>
<dbReference type="HOGENOM" id="CLU_2138208_0_0_1"/>
<sequence>MSGQAKINYALRVVSKNQCRTRCLSISLSISLSMLRWCLYLACALLACARGASAFLVPPPPMPLSVTMHFAQPHLMPPPTTAMSSIFPSTSKGQNEAAKKAQQEKLATRRTFN</sequence>
<feature type="compositionally biased region" description="Basic and acidic residues" evidence="1">
    <location>
        <begin position="97"/>
        <end position="107"/>
    </location>
</feature>
<organism evidence="2 3">
    <name type="scientific">Emiliania huxleyi (strain CCMP1516)</name>
    <dbReference type="NCBI Taxonomy" id="280463"/>
    <lineage>
        <taxon>Eukaryota</taxon>
        <taxon>Haptista</taxon>
        <taxon>Haptophyta</taxon>
        <taxon>Prymnesiophyceae</taxon>
        <taxon>Isochrysidales</taxon>
        <taxon>Noelaerhabdaceae</taxon>
        <taxon>Emiliania</taxon>
    </lineage>
</organism>
<dbReference type="GeneID" id="17269053"/>
<proteinExistence type="predicted"/>
<keyword evidence="3" id="KW-1185">Reference proteome</keyword>
<evidence type="ECO:0000256" key="1">
    <source>
        <dbReference type="SAM" id="MobiDB-lite"/>
    </source>
</evidence>
<dbReference type="RefSeq" id="XP_005775935.1">
    <property type="nucleotide sequence ID" value="XM_005775878.1"/>
</dbReference>
<reference evidence="3" key="1">
    <citation type="journal article" date="2013" name="Nature">
        <title>Pan genome of the phytoplankton Emiliania underpins its global distribution.</title>
        <authorList>
            <person name="Read B.A."/>
            <person name="Kegel J."/>
            <person name="Klute M.J."/>
            <person name="Kuo A."/>
            <person name="Lefebvre S.C."/>
            <person name="Maumus F."/>
            <person name="Mayer C."/>
            <person name="Miller J."/>
            <person name="Monier A."/>
            <person name="Salamov A."/>
            <person name="Young J."/>
            <person name="Aguilar M."/>
            <person name="Claverie J.M."/>
            <person name="Frickenhaus S."/>
            <person name="Gonzalez K."/>
            <person name="Herman E.K."/>
            <person name="Lin Y.C."/>
            <person name="Napier J."/>
            <person name="Ogata H."/>
            <person name="Sarno A.F."/>
            <person name="Shmutz J."/>
            <person name="Schroeder D."/>
            <person name="de Vargas C."/>
            <person name="Verret F."/>
            <person name="von Dassow P."/>
            <person name="Valentin K."/>
            <person name="Van de Peer Y."/>
            <person name="Wheeler G."/>
            <person name="Dacks J.B."/>
            <person name="Delwiche C.F."/>
            <person name="Dyhrman S.T."/>
            <person name="Glockner G."/>
            <person name="John U."/>
            <person name="Richards T."/>
            <person name="Worden A.Z."/>
            <person name="Zhang X."/>
            <person name="Grigoriev I.V."/>
            <person name="Allen A.E."/>
            <person name="Bidle K."/>
            <person name="Borodovsky M."/>
            <person name="Bowler C."/>
            <person name="Brownlee C."/>
            <person name="Cock J.M."/>
            <person name="Elias M."/>
            <person name="Gladyshev V.N."/>
            <person name="Groth M."/>
            <person name="Guda C."/>
            <person name="Hadaegh A."/>
            <person name="Iglesias-Rodriguez M.D."/>
            <person name="Jenkins J."/>
            <person name="Jones B.M."/>
            <person name="Lawson T."/>
            <person name="Leese F."/>
            <person name="Lindquist E."/>
            <person name="Lobanov A."/>
            <person name="Lomsadze A."/>
            <person name="Malik S.B."/>
            <person name="Marsh M.E."/>
            <person name="Mackinder L."/>
            <person name="Mock T."/>
            <person name="Mueller-Roeber B."/>
            <person name="Pagarete A."/>
            <person name="Parker M."/>
            <person name="Probert I."/>
            <person name="Quesneville H."/>
            <person name="Raines C."/>
            <person name="Rensing S.A."/>
            <person name="Riano-Pachon D.M."/>
            <person name="Richier S."/>
            <person name="Rokitta S."/>
            <person name="Shiraiwa Y."/>
            <person name="Soanes D.M."/>
            <person name="van der Giezen M."/>
            <person name="Wahlund T.M."/>
            <person name="Williams B."/>
            <person name="Wilson W."/>
            <person name="Wolfe G."/>
            <person name="Wurch L.L."/>
        </authorList>
    </citation>
    <scope>NUCLEOTIDE SEQUENCE</scope>
</reference>
<feature type="region of interest" description="Disordered" evidence="1">
    <location>
        <begin position="81"/>
        <end position="113"/>
    </location>
</feature>